<reference evidence="1 2" key="1">
    <citation type="submission" date="2016-12" db="EMBL/GenBank/DDBJ databases">
        <title>The new phylogeny of genus Mycobacterium.</title>
        <authorList>
            <person name="Tortoli E."/>
            <person name="Trovato A."/>
            <person name="Cirillo D.M."/>
        </authorList>
    </citation>
    <scope>NUCLEOTIDE SEQUENCE [LARGE SCALE GENOMIC DNA]</scope>
    <source>
        <strain evidence="1 2">CCUG 66554</strain>
    </source>
</reference>
<proteinExistence type="predicted"/>
<protein>
    <submittedName>
        <fullName evidence="1">Uncharacterized protein</fullName>
    </submittedName>
</protein>
<accession>A0A1X0IPZ3</accession>
<organism evidence="1 2">
    <name type="scientific">Mycobacteroides saopaulense</name>
    <dbReference type="NCBI Taxonomy" id="1578165"/>
    <lineage>
        <taxon>Bacteria</taxon>
        <taxon>Bacillati</taxon>
        <taxon>Actinomycetota</taxon>
        <taxon>Actinomycetes</taxon>
        <taxon>Mycobacteriales</taxon>
        <taxon>Mycobacteriaceae</taxon>
        <taxon>Mycobacteroides</taxon>
    </lineage>
</organism>
<comment type="caution">
    <text evidence="1">The sequence shown here is derived from an EMBL/GenBank/DDBJ whole genome shotgun (WGS) entry which is preliminary data.</text>
</comment>
<gene>
    <name evidence="1" type="ORF">BST43_22425</name>
</gene>
<dbReference type="Proteomes" id="UP000192434">
    <property type="component" value="Unassembled WGS sequence"/>
</dbReference>
<name>A0A1X0IPZ3_9MYCO</name>
<dbReference type="AlphaFoldDB" id="A0A1X0IPZ3"/>
<sequence>MDCVIHNPSSHHMLDWPQHWRQNGVLDRICEHGQAHPDPDQFALWVTRGWERFAAHECDGCCAYEGYAQVVDRDAADIESELSLLRTVRETLASRGAPDLGPTALEATLREELVRLREFEKDRDVG</sequence>
<evidence type="ECO:0000313" key="1">
    <source>
        <dbReference type="EMBL" id="ORB50339.1"/>
    </source>
</evidence>
<evidence type="ECO:0000313" key="2">
    <source>
        <dbReference type="Proteomes" id="UP000192434"/>
    </source>
</evidence>
<dbReference type="EMBL" id="MVII01000036">
    <property type="protein sequence ID" value="ORB50339.1"/>
    <property type="molecule type" value="Genomic_DNA"/>
</dbReference>